<dbReference type="Proteomes" id="UP000581189">
    <property type="component" value="Unassembled WGS sequence"/>
</dbReference>
<dbReference type="EMBL" id="JACJFN010000005">
    <property type="protein sequence ID" value="MBB1521170.1"/>
    <property type="molecule type" value="Genomic_DNA"/>
</dbReference>
<dbReference type="AlphaFoldDB" id="A0A7W4H535"/>
<organism evidence="1 2">
    <name type="scientific">Aquipseudomonas guryensis</name>
    <dbReference type="NCBI Taxonomy" id="2759165"/>
    <lineage>
        <taxon>Bacteria</taxon>
        <taxon>Pseudomonadati</taxon>
        <taxon>Pseudomonadota</taxon>
        <taxon>Gammaproteobacteria</taxon>
        <taxon>Pseudomonadales</taxon>
        <taxon>Pseudomonadaceae</taxon>
        <taxon>Aquipseudomonas</taxon>
    </lineage>
</organism>
<keyword evidence="2" id="KW-1185">Reference proteome</keyword>
<evidence type="ECO:0000313" key="1">
    <source>
        <dbReference type="EMBL" id="MBB1521170.1"/>
    </source>
</evidence>
<name>A0A7W4H535_9GAMM</name>
<proteinExistence type="predicted"/>
<protein>
    <recommendedName>
        <fullName evidence="3">Lipoprotein</fullName>
    </recommendedName>
</protein>
<evidence type="ECO:0008006" key="3">
    <source>
        <dbReference type="Google" id="ProtNLM"/>
    </source>
</evidence>
<comment type="caution">
    <text evidence="1">The sequence shown here is derived from an EMBL/GenBank/DDBJ whole genome shotgun (WGS) entry which is preliminary data.</text>
</comment>
<accession>A0A7W4H535</accession>
<dbReference type="PROSITE" id="PS51257">
    <property type="entry name" value="PROKAR_LIPOPROTEIN"/>
    <property type="match status" value="1"/>
</dbReference>
<gene>
    <name evidence="1" type="ORF">H3H45_18150</name>
</gene>
<dbReference type="RefSeq" id="WP_182835110.1">
    <property type="nucleotide sequence ID" value="NZ_JACJFN010000005.1"/>
</dbReference>
<sequence length="223" mass="25313">MNNPRLGALVFAAALSCAEPLRADCDFDEFPLLEGMQVASIAENMQWNNVPMSVKGFQVEAPPEAVKGFYGERWEGEVDFSEFGPWQQIMHLTEDCMMMVQLQGQGTQSMGRLMLVNPPDEEMVSRPLGSGVPIPPDAAVVSDMQNQDRFRDGQMVMLASSNTLEDSVSWYESEMARNGWQLNRRLVRQNDATLIYSEGREQLSIVFLRHQEFTQILLNRMDR</sequence>
<evidence type="ECO:0000313" key="2">
    <source>
        <dbReference type="Proteomes" id="UP000581189"/>
    </source>
</evidence>
<reference evidence="1 2" key="1">
    <citation type="submission" date="2020-08" db="EMBL/GenBank/DDBJ databases">
        <authorList>
            <person name="Kim C.M."/>
        </authorList>
    </citation>
    <scope>NUCLEOTIDE SEQUENCE [LARGE SCALE GENOMIC DNA]</scope>
    <source>
        <strain evidence="1 2">SR9</strain>
    </source>
</reference>